<dbReference type="AlphaFoldDB" id="A0A168RM17"/>
<dbReference type="InterPro" id="IPR004827">
    <property type="entry name" value="bZIP"/>
</dbReference>
<evidence type="ECO:0000313" key="4">
    <source>
        <dbReference type="Proteomes" id="UP000078561"/>
    </source>
</evidence>
<evidence type="ECO:0000259" key="2">
    <source>
        <dbReference type="PROSITE" id="PS50217"/>
    </source>
</evidence>
<dbReference type="InParanoid" id="A0A168RM17"/>
<evidence type="ECO:0000256" key="1">
    <source>
        <dbReference type="SAM" id="MobiDB-lite"/>
    </source>
</evidence>
<dbReference type="OrthoDB" id="1939598at2759"/>
<dbReference type="PROSITE" id="PS50217">
    <property type="entry name" value="BZIP"/>
    <property type="match status" value="1"/>
</dbReference>
<dbReference type="GO" id="GO:0003700">
    <property type="term" value="F:DNA-binding transcription factor activity"/>
    <property type="evidence" value="ECO:0007669"/>
    <property type="project" value="InterPro"/>
</dbReference>
<name>A0A168RM17_ABSGL</name>
<dbReference type="InterPro" id="IPR046347">
    <property type="entry name" value="bZIP_sf"/>
</dbReference>
<dbReference type="Proteomes" id="UP000078561">
    <property type="component" value="Unassembled WGS sequence"/>
</dbReference>
<sequence>MKQEFGKPMSLSYVMDTPAYPFPLLDQQPPSSPESSLSSLSYPEYQRLSDEDGISNPASGLTLLERRQRNKTASAKYRQKKNRQQSEMKRMIDRLTEQDTLMKRQLVDLKIENQRLKSMNDHLRGKILAQKMLDQYFERHPSCFNPRAVEDTSDSL</sequence>
<gene>
    <name evidence="3" type="primary">ABSGL_12760.1 scaffold 13503</name>
</gene>
<dbReference type="EMBL" id="LT554726">
    <property type="protein sequence ID" value="SAM07122.1"/>
    <property type="molecule type" value="Genomic_DNA"/>
</dbReference>
<feature type="region of interest" description="Disordered" evidence="1">
    <location>
        <begin position="19"/>
        <end position="88"/>
    </location>
</feature>
<dbReference type="SUPFAM" id="SSF57959">
    <property type="entry name" value="Leucine zipper domain"/>
    <property type="match status" value="1"/>
</dbReference>
<dbReference type="PROSITE" id="PS00036">
    <property type="entry name" value="BZIP_BASIC"/>
    <property type="match status" value="1"/>
</dbReference>
<feature type="compositionally biased region" description="Low complexity" evidence="1">
    <location>
        <begin position="33"/>
        <end position="45"/>
    </location>
</feature>
<dbReference type="CDD" id="cd14705">
    <property type="entry name" value="bZIP_Zip1"/>
    <property type="match status" value="1"/>
</dbReference>
<accession>A0A168RM17</accession>
<dbReference type="STRING" id="4829.A0A168RM17"/>
<dbReference type="SMART" id="SM00338">
    <property type="entry name" value="BRLZ"/>
    <property type="match status" value="1"/>
</dbReference>
<evidence type="ECO:0000313" key="3">
    <source>
        <dbReference type="EMBL" id="SAM07122.1"/>
    </source>
</evidence>
<dbReference type="Gene3D" id="1.20.5.170">
    <property type="match status" value="1"/>
</dbReference>
<organism evidence="3">
    <name type="scientific">Absidia glauca</name>
    <name type="common">Pin mould</name>
    <dbReference type="NCBI Taxonomy" id="4829"/>
    <lineage>
        <taxon>Eukaryota</taxon>
        <taxon>Fungi</taxon>
        <taxon>Fungi incertae sedis</taxon>
        <taxon>Mucoromycota</taxon>
        <taxon>Mucoromycotina</taxon>
        <taxon>Mucoromycetes</taxon>
        <taxon>Mucorales</taxon>
        <taxon>Cunninghamellaceae</taxon>
        <taxon>Absidia</taxon>
    </lineage>
</organism>
<feature type="domain" description="BZIP" evidence="2">
    <location>
        <begin position="65"/>
        <end position="123"/>
    </location>
</feature>
<protein>
    <recommendedName>
        <fullName evidence="2">BZIP domain-containing protein</fullName>
    </recommendedName>
</protein>
<keyword evidence="4" id="KW-1185">Reference proteome</keyword>
<proteinExistence type="predicted"/>
<reference evidence="3" key="1">
    <citation type="submission" date="2016-04" db="EMBL/GenBank/DDBJ databases">
        <authorList>
            <person name="Evans L.H."/>
            <person name="Alamgir A."/>
            <person name="Owens N."/>
            <person name="Weber N.D."/>
            <person name="Virtaneva K."/>
            <person name="Barbian K."/>
            <person name="Babar A."/>
            <person name="Rosenke K."/>
        </authorList>
    </citation>
    <scope>NUCLEOTIDE SEQUENCE [LARGE SCALE GENOMIC DNA]</scope>
    <source>
        <strain evidence="3">CBS 101.48</strain>
    </source>
</reference>